<dbReference type="InterPro" id="IPR007344">
    <property type="entry name" value="GrpB/CoaE"/>
</dbReference>
<evidence type="ECO:0000313" key="2">
    <source>
        <dbReference type="Proteomes" id="UP000186905"/>
    </source>
</evidence>
<evidence type="ECO:0008006" key="3">
    <source>
        <dbReference type="Google" id="ProtNLM"/>
    </source>
</evidence>
<comment type="caution">
    <text evidence="1">The sequence shown here is derived from an EMBL/GenBank/DDBJ whole genome shotgun (WGS) entry which is preliminary data.</text>
</comment>
<organism evidence="1 2">
    <name type="scientific">Photobacterium proteolyticum</name>
    <dbReference type="NCBI Taxonomy" id="1903952"/>
    <lineage>
        <taxon>Bacteria</taxon>
        <taxon>Pseudomonadati</taxon>
        <taxon>Pseudomonadota</taxon>
        <taxon>Gammaproteobacteria</taxon>
        <taxon>Vibrionales</taxon>
        <taxon>Vibrionaceae</taxon>
        <taxon>Photobacterium</taxon>
    </lineage>
</organism>
<dbReference type="PANTHER" id="PTHR34822:SF1">
    <property type="entry name" value="GRPB FAMILY PROTEIN"/>
    <property type="match status" value="1"/>
</dbReference>
<dbReference type="Pfam" id="PF04229">
    <property type="entry name" value="GrpB"/>
    <property type="match status" value="1"/>
</dbReference>
<dbReference type="STRING" id="1903952.BIT28_12215"/>
<dbReference type="AlphaFoldDB" id="A0A1Q9GBM4"/>
<dbReference type="Gene3D" id="3.30.460.10">
    <property type="entry name" value="Beta Polymerase, domain 2"/>
    <property type="match status" value="1"/>
</dbReference>
<evidence type="ECO:0000313" key="1">
    <source>
        <dbReference type="EMBL" id="OLQ71671.1"/>
    </source>
</evidence>
<keyword evidence="2" id="KW-1185">Reference proteome</keyword>
<dbReference type="RefSeq" id="WP_075767323.1">
    <property type="nucleotide sequence ID" value="NZ_MJIL01000094.1"/>
</dbReference>
<name>A0A1Q9GBM4_9GAMM</name>
<gene>
    <name evidence="1" type="ORF">BIT28_12215</name>
</gene>
<protein>
    <recommendedName>
        <fullName evidence="3">GrpB family protein</fullName>
    </recommendedName>
</protein>
<dbReference type="OrthoDB" id="9799092at2"/>
<dbReference type="SUPFAM" id="SSF81301">
    <property type="entry name" value="Nucleotidyltransferase"/>
    <property type="match status" value="1"/>
</dbReference>
<dbReference type="InterPro" id="IPR043519">
    <property type="entry name" value="NT_sf"/>
</dbReference>
<accession>A0A1Q9GBM4</accession>
<sequence>MSKRIIEVVDYDPKWVELYELEATAIKGVLGNAAVNVHHIGSTAVKGLAAKPIIDILVEVTDLNSVDLLTSELVSLGYEAMGEFGIAERRFFQKGGNHRTHHIHVFKVGDNNGELHITFRDYLIAHPEIAIEYGELKKKVALECDNNPDRYSAGKNYFVKYHLLQLLKLRK</sequence>
<dbReference type="PANTHER" id="PTHR34822">
    <property type="entry name" value="GRPB DOMAIN PROTEIN (AFU_ORTHOLOGUE AFUA_1G01530)"/>
    <property type="match status" value="1"/>
</dbReference>
<reference evidence="1 2" key="1">
    <citation type="submission" date="2016-09" db="EMBL/GenBank/DDBJ databases">
        <title>Photobacterium proteolyticum sp. nov. a protease producing bacterium isolated from ocean sediments of Laizhou Bay.</title>
        <authorList>
            <person name="Li Y."/>
        </authorList>
    </citation>
    <scope>NUCLEOTIDE SEQUENCE [LARGE SCALE GENOMIC DNA]</scope>
    <source>
        <strain evidence="1 2">13-12</strain>
    </source>
</reference>
<dbReference type="Proteomes" id="UP000186905">
    <property type="component" value="Unassembled WGS sequence"/>
</dbReference>
<dbReference type="EMBL" id="MJIL01000094">
    <property type="protein sequence ID" value="OLQ71671.1"/>
    <property type="molecule type" value="Genomic_DNA"/>
</dbReference>
<proteinExistence type="predicted"/>